<dbReference type="Pfam" id="PF09286">
    <property type="entry name" value="Pro-kuma_activ"/>
    <property type="match status" value="1"/>
</dbReference>
<organism evidence="10 11">
    <name type="scientific">Nocardioides fonticola</name>
    <dbReference type="NCBI Taxonomy" id="450363"/>
    <lineage>
        <taxon>Bacteria</taxon>
        <taxon>Bacillati</taxon>
        <taxon>Actinomycetota</taxon>
        <taxon>Actinomycetes</taxon>
        <taxon>Propionibacteriales</taxon>
        <taxon>Nocardioidaceae</taxon>
        <taxon>Nocardioides</taxon>
    </lineage>
</organism>
<evidence type="ECO:0000256" key="6">
    <source>
        <dbReference type="ARBA" id="ARBA00022837"/>
    </source>
</evidence>
<feature type="domain" description="Peptidase S53" evidence="9">
    <location>
        <begin position="212"/>
        <end position="583"/>
    </location>
</feature>
<keyword evidence="7" id="KW-0865">Zymogen</keyword>
<keyword evidence="3" id="KW-0479">Metal-binding</keyword>
<dbReference type="SUPFAM" id="SSF52743">
    <property type="entry name" value="Subtilisin-like"/>
    <property type="match status" value="1"/>
</dbReference>
<dbReference type="EMBL" id="BAAAZH010000014">
    <property type="protein sequence ID" value="GAA4119694.1"/>
    <property type="molecule type" value="Genomic_DNA"/>
</dbReference>
<dbReference type="InterPro" id="IPR050819">
    <property type="entry name" value="Tripeptidyl-peptidase_I"/>
</dbReference>
<name>A0ABP7XJ26_9ACTN</name>
<dbReference type="InterPro" id="IPR030400">
    <property type="entry name" value="Sedolisin_dom"/>
</dbReference>
<evidence type="ECO:0000256" key="7">
    <source>
        <dbReference type="ARBA" id="ARBA00023145"/>
    </source>
</evidence>
<evidence type="ECO:0000256" key="4">
    <source>
        <dbReference type="ARBA" id="ARBA00022801"/>
    </source>
</evidence>
<dbReference type="CDD" id="cd11377">
    <property type="entry name" value="Pro-peptidase_S53"/>
    <property type="match status" value="1"/>
</dbReference>
<dbReference type="SUPFAM" id="SSF54897">
    <property type="entry name" value="Protease propeptides/inhibitors"/>
    <property type="match status" value="1"/>
</dbReference>
<evidence type="ECO:0000256" key="1">
    <source>
        <dbReference type="ARBA" id="ARBA00001913"/>
    </source>
</evidence>
<evidence type="ECO:0000256" key="5">
    <source>
        <dbReference type="ARBA" id="ARBA00022825"/>
    </source>
</evidence>
<keyword evidence="5" id="KW-0720">Serine protease</keyword>
<dbReference type="Gene3D" id="3.40.50.200">
    <property type="entry name" value="Peptidase S8/S53 domain"/>
    <property type="match status" value="1"/>
</dbReference>
<evidence type="ECO:0000256" key="3">
    <source>
        <dbReference type="ARBA" id="ARBA00022723"/>
    </source>
</evidence>
<reference evidence="11" key="1">
    <citation type="journal article" date="2019" name="Int. J. Syst. Evol. Microbiol.">
        <title>The Global Catalogue of Microorganisms (GCM) 10K type strain sequencing project: providing services to taxonomists for standard genome sequencing and annotation.</title>
        <authorList>
            <consortium name="The Broad Institute Genomics Platform"/>
            <consortium name="The Broad Institute Genome Sequencing Center for Infectious Disease"/>
            <person name="Wu L."/>
            <person name="Ma J."/>
        </authorList>
    </citation>
    <scope>NUCLEOTIDE SEQUENCE [LARGE SCALE GENOMIC DNA]</scope>
    <source>
        <strain evidence="11">JCM 16703</strain>
    </source>
</reference>
<gene>
    <name evidence="10" type="ORF">GCM10022215_22520</name>
</gene>
<keyword evidence="4" id="KW-0378">Hydrolase</keyword>
<sequence length="583" mass="60104">MPVPPRPLRGRLTATLAVLAAGAAIGAVPATAHARPAVSPRGWVATATRAVSYTGKRLGATAPATPVHVTLALQPHDTAAMQQRLRAIYTAGSPSYHHYLTPRQWRADYAPSRADVARVADYLRAEGFTDVRATGNRMAVTATGTAARAEHAFATRLVDFRHGTDVVFGNVTPAQVPASLAGVVSSVIGLNDLPVDLVKARRADAGSPSFNGLYPGQFATTYGATGTTTGRSVAVALLTEGDTAPVLKQLRFAEQKEKSPRVPVTVVPVGAQSTDASGAEEFDMDTQVATIAAGGVKHLYLYNIGALLDSEIVADFATFVSQDKASALSASIGGCEFNAYLDGSEVFNDVTMQEAAMQGQSIFASSGDEGDACAFVANLGGPVGVPQVEWPASGTFDTAVGGTSLVSDADGNRIQELAWLGSGGGVSELENPGWWTQDTDPAFDLEYATGGRAVPDIALDADPNLATPAEVYVDGAPVGVGGTSLSSPLMLAFWARMQAAHHDRLGLASVALYGVYDKVNPGVSQTVPTVGLPVVVPTPNPAAVPGLTDIQLGSNGLYQATPGYDLVTGLGAPDVKALTAALN</sequence>
<evidence type="ECO:0000313" key="10">
    <source>
        <dbReference type="EMBL" id="GAA4119694.1"/>
    </source>
</evidence>
<proteinExistence type="predicted"/>
<feature type="signal peptide" evidence="8">
    <location>
        <begin position="1"/>
        <end position="34"/>
    </location>
</feature>
<comment type="caution">
    <text evidence="10">The sequence shown here is derived from an EMBL/GenBank/DDBJ whole genome shotgun (WGS) entry which is preliminary data.</text>
</comment>
<keyword evidence="8" id="KW-0732">Signal</keyword>
<protein>
    <submittedName>
        <fullName evidence="10">S53 family serine peptidase</fullName>
    </submittedName>
</protein>
<evidence type="ECO:0000256" key="8">
    <source>
        <dbReference type="SAM" id="SignalP"/>
    </source>
</evidence>
<comment type="cofactor">
    <cofactor evidence="1">
        <name>Ca(2+)</name>
        <dbReference type="ChEBI" id="CHEBI:29108"/>
    </cofactor>
</comment>
<evidence type="ECO:0000259" key="9">
    <source>
        <dbReference type="PROSITE" id="PS51695"/>
    </source>
</evidence>
<evidence type="ECO:0000256" key="2">
    <source>
        <dbReference type="ARBA" id="ARBA00022670"/>
    </source>
</evidence>
<dbReference type="RefSeq" id="WP_344733477.1">
    <property type="nucleotide sequence ID" value="NZ_BAAAZH010000014.1"/>
</dbReference>
<dbReference type="InterPro" id="IPR015366">
    <property type="entry name" value="S53_propep"/>
</dbReference>
<dbReference type="PANTHER" id="PTHR14218:SF15">
    <property type="entry name" value="TRIPEPTIDYL-PEPTIDASE 1"/>
    <property type="match status" value="1"/>
</dbReference>
<dbReference type="Proteomes" id="UP001501495">
    <property type="component" value="Unassembled WGS sequence"/>
</dbReference>
<keyword evidence="11" id="KW-1185">Reference proteome</keyword>
<dbReference type="SMART" id="SM00944">
    <property type="entry name" value="Pro-kuma_activ"/>
    <property type="match status" value="1"/>
</dbReference>
<dbReference type="PROSITE" id="PS51695">
    <property type="entry name" value="SEDOLISIN"/>
    <property type="match status" value="1"/>
</dbReference>
<evidence type="ECO:0000313" key="11">
    <source>
        <dbReference type="Proteomes" id="UP001501495"/>
    </source>
</evidence>
<keyword evidence="6" id="KW-0106">Calcium</keyword>
<feature type="chain" id="PRO_5045825138" evidence="8">
    <location>
        <begin position="35"/>
        <end position="583"/>
    </location>
</feature>
<keyword evidence="2" id="KW-0645">Protease</keyword>
<dbReference type="PANTHER" id="PTHR14218">
    <property type="entry name" value="PROTEASE S8 TRIPEPTIDYL PEPTIDASE I CLN2"/>
    <property type="match status" value="1"/>
</dbReference>
<dbReference type="InterPro" id="IPR036852">
    <property type="entry name" value="Peptidase_S8/S53_dom_sf"/>
</dbReference>
<accession>A0ABP7XJ26</accession>